<dbReference type="PANTHER" id="PTHR30537">
    <property type="entry name" value="HTH-TYPE TRANSCRIPTIONAL REGULATOR"/>
    <property type="match status" value="1"/>
</dbReference>
<dbReference type="FunFam" id="1.10.10.10:FF:000001">
    <property type="entry name" value="LysR family transcriptional regulator"/>
    <property type="match status" value="1"/>
</dbReference>
<keyword evidence="7" id="KW-1185">Reference proteome</keyword>
<evidence type="ECO:0000313" key="6">
    <source>
        <dbReference type="EMBL" id="PSW06556.1"/>
    </source>
</evidence>
<evidence type="ECO:0000259" key="5">
    <source>
        <dbReference type="PROSITE" id="PS50931"/>
    </source>
</evidence>
<reference evidence="6 7" key="1">
    <citation type="submission" date="2018-03" db="EMBL/GenBank/DDBJ databases">
        <title>Whole genome sequencing of Histamine producing bacteria.</title>
        <authorList>
            <person name="Butler K."/>
        </authorList>
    </citation>
    <scope>NUCLEOTIDE SEQUENCE [LARGE SCALE GENOMIC DNA]</scope>
    <source>
        <strain evidence="6 7">DSM 16190</strain>
    </source>
</reference>
<evidence type="ECO:0000256" key="2">
    <source>
        <dbReference type="ARBA" id="ARBA00023015"/>
    </source>
</evidence>
<dbReference type="SUPFAM" id="SSF46785">
    <property type="entry name" value="Winged helix' DNA-binding domain"/>
    <property type="match status" value="1"/>
</dbReference>
<dbReference type="PANTHER" id="PTHR30537:SF5">
    <property type="entry name" value="HTH-TYPE TRANSCRIPTIONAL ACTIVATOR TTDR-RELATED"/>
    <property type="match status" value="1"/>
</dbReference>
<dbReference type="RefSeq" id="WP_107281920.1">
    <property type="nucleotide sequence ID" value="NZ_PYMC01000002.1"/>
</dbReference>
<keyword evidence="3" id="KW-0238">DNA-binding</keyword>
<evidence type="ECO:0000313" key="7">
    <source>
        <dbReference type="Proteomes" id="UP000240904"/>
    </source>
</evidence>
<dbReference type="InterPro" id="IPR036388">
    <property type="entry name" value="WH-like_DNA-bd_sf"/>
</dbReference>
<dbReference type="EMBL" id="PYMC01000002">
    <property type="protein sequence ID" value="PSW06556.1"/>
    <property type="molecule type" value="Genomic_DNA"/>
</dbReference>
<dbReference type="Gene3D" id="3.40.190.290">
    <property type="match status" value="1"/>
</dbReference>
<dbReference type="Proteomes" id="UP000240904">
    <property type="component" value="Unassembled WGS sequence"/>
</dbReference>
<dbReference type="CDD" id="cd08422">
    <property type="entry name" value="PBP2_CrgA_like"/>
    <property type="match status" value="1"/>
</dbReference>
<gene>
    <name evidence="6" type="ORF">C9I89_03190</name>
</gene>
<evidence type="ECO:0000256" key="4">
    <source>
        <dbReference type="ARBA" id="ARBA00023163"/>
    </source>
</evidence>
<keyword evidence="2" id="KW-0805">Transcription regulation</keyword>
<dbReference type="OrthoDB" id="6565067at2"/>
<evidence type="ECO:0000256" key="1">
    <source>
        <dbReference type="ARBA" id="ARBA00009437"/>
    </source>
</evidence>
<dbReference type="PROSITE" id="PS50931">
    <property type="entry name" value="HTH_LYSR"/>
    <property type="match status" value="1"/>
</dbReference>
<protein>
    <submittedName>
        <fullName evidence="6">LysR family transcriptional regulator</fullName>
    </submittedName>
</protein>
<proteinExistence type="inferred from homology"/>
<feature type="domain" description="HTH lysR-type" evidence="5">
    <location>
        <begin position="1"/>
        <end position="58"/>
    </location>
</feature>
<evidence type="ECO:0000256" key="3">
    <source>
        <dbReference type="ARBA" id="ARBA00023125"/>
    </source>
</evidence>
<dbReference type="Gene3D" id="1.10.10.10">
    <property type="entry name" value="Winged helix-like DNA-binding domain superfamily/Winged helix DNA-binding domain"/>
    <property type="match status" value="1"/>
</dbReference>
<comment type="caution">
    <text evidence="6">The sequence shown here is derived from an EMBL/GenBank/DDBJ whole genome shotgun (WGS) entry which is preliminary data.</text>
</comment>
<dbReference type="AlphaFoldDB" id="A0A2T3N2G7"/>
<dbReference type="InterPro" id="IPR000847">
    <property type="entry name" value="LysR_HTH_N"/>
</dbReference>
<sequence>MKTEDLILFTTVAEYKSQSAAARALGIPVSKVSRHIAQLEQHLGTRLLERTTRSLSLTDAGIELLERSKIILAEVEALEMSVGQLQAQPQGLVTVAAPLDFISHACSEALPLLCQRYPALRLKFISYQSRQNPMDVQADLVLFIGHDSPPDSSMVGQRLNTIKRSFVASPDFVASNPDLVHPKQLTQYPCLLTAKGAQPSDNWLWLHNDKLHSVEVNGPFESESIELCIAGAINSQGVAWVPPVMCLEHLKSGRLKLLFDGRYATDVSMWGLYSSRYYLPHRVRVVLDFFQQKLAKIQQEAELIK</sequence>
<keyword evidence="4" id="KW-0804">Transcription</keyword>
<name>A0A2T3N2G7_9GAMM</name>
<dbReference type="GO" id="GO:0006351">
    <property type="term" value="P:DNA-templated transcription"/>
    <property type="evidence" value="ECO:0007669"/>
    <property type="project" value="TreeGrafter"/>
</dbReference>
<comment type="similarity">
    <text evidence="1">Belongs to the LysR transcriptional regulatory family.</text>
</comment>
<accession>A0A2T3N2G7</accession>
<dbReference type="Pfam" id="PF00126">
    <property type="entry name" value="HTH_1"/>
    <property type="match status" value="1"/>
</dbReference>
<dbReference type="InterPro" id="IPR058163">
    <property type="entry name" value="LysR-type_TF_proteobact-type"/>
</dbReference>
<organism evidence="6 7">
    <name type="scientific">Photobacterium lipolyticum</name>
    <dbReference type="NCBI Taxonomy" id="266810"/>
    <lineage>
        <taxon>Bacteria</taxon>
        <taxon>Pseudomonadati</taxon>
        <taxon>Pseudomonadota</taxon>
        <taxon>Gammaproteobacteria</taxon>
        <taxon>Vibrionales</taxon>
        <taxon>Vibrionaceae</taxon>
        <taxon>Photobacterium</taxon>
    </lineage>
</organism>
<dbReference type="InterPro" id="IPR036390">
    <property type="entry name" value="WH_DNA-bd_sf"/>
</dbReference>
<dbReference type="Pfam" id="PF03466">
    <property type="entry name" value="LysR_substrate"/>
    <property type="match status" value="1"/>
</dbReference>
<dbReference type="SUPFAM" id="SSF53850">
    <property type="entry name" value="Periplasmic binding protein-like II"/>
    <property type="match status" value="1"/>
</dbReference>
<dbReference type="GO" id="GO:0003700">
    <property type="term" value="F:DNA-binding transcription factor activity"/>
    <property type="evidence" value="ECO:0007669"/>
    <property type="project" value="InterPro"/>
</dbReference>
<dbReference type="GO" id="GO:0043565">
    <property type="term" value="F:sequence-specific DNA binding"/>
    <property type="evidence" value="ECO:0007669"/>
    <property type="project" value="TreeGrafter"/>
</dbReference>
<dbReference type="InterPro" id="IPR005119">
    <property type="entry name" value="LysR_subst-bd"/>
</dbReference>